<dbReference type="Proteomes" id="UP000037751">
    <property type="component" value="Unassembled WGS sequence"/>
</dbReference>
<feature type="region of interest" description="Disordered" evidence="6">
    <location>
        <begin position="664"/>
        <end position="793"/>
    </location>
</feature>
<evidence type="ECO:0000256" key="6">
    <source>
        <dbReference type="SAM" id="MobiDB-lite"/>
    </source>
</evidence>
<feature type="compositionally biased region" description="Acidic residues" evidence="6">
    <location>
        <begin position="486"/>
        <end position="503"/>
    </location>
</feature>
<keyword evidence="4" id="KW-0508">mRNA splicing</keyword>
<feature type="region of interest" description="Disordered" evidence="6">
    <location>
        <begin position="555"/>
        <end position="580"/>
    </location>
</feature>
<accession>A0A0M8MT84</accession>
<keyword evidence="5" id="KW-0539">Nucleus</keyword>
<evidence type="ECO:0000313" key="7">
    <source>
        <dbReference type="EMBL" id="KOS13310.1"/>
    </source>
</evidence>
<dbReference type="GO" id="GO:0046540">
    <property type="term" value="C:U4/U6 x U5 tri-snRNP complex"/>
    <property type="evidence" value="ECO:0007669"/>
    <property type="project" value="InterPro"/>
</dbReference>
<keyword evidence="8" id="KW-1185">Reference proteome</keyword>
<feature type="compositionally biased region" description="Pro residues" evidence="6">
    <location>
        <begin position="701"/>
        <end position="722"/>
    </location>
</feature>
<dbReference type="Pfam" id="PF03343">
    <property type="entry name" value="SART-1"/>
    <property type="match status" value="1"/>
</dbReference>
<dbReference type="STRING" id="77020.A0A0M8MT84"/>
<feature type="compositionally biased region" description="Basic and acidic residues" evidence="6">
    <location>
        <begin position="555"/>
        <end position="564"/>
    </location>
</feature>
<evidence type="ECO:0008006" key="9">
    <source>
        <dbReference type="Google" id="ProtNLM"/>
    </source>
</evidence>
<dbReference type="InterPro" id="IPR045347">
    <property type="entry name" value="HIND"/>
</dbReference>
<proteinExistence type="inferred from homology"/>
<evidence type="ECO:0000256" key="2">
    <source>
        <dbReference type="ARBA" id="ARBA00006076"/>
    </source>
</evidence>
<feature type="compositionally biased region" description="Pro residues" evidence="6">
    <location>
        <begin position="738"/>
        <end position="753"/>
    </location>
</feature>
<feature type="compositionally biased region" description="Basic and acidic residues" evidence="6">
    <location>
        <begin position="111"/>
        <end position="131"/>
    </location>
</feature>
<reference evidence="7 8" key="1">
    <citation type="submission" date="2015-07" db="EMBL/GenBank/DDBJ databases">
        <title>Draft Genome Sequence of Malassezia furfur CBS1878 and Malassezia pachydermatis CBS1879.</title>
        <authorList>
            <person name="Triana S."/>
            <person name="Ohm R."/>
            <person name="Gonzalez A."/>
            <person name="DeCock H."/>
            <person name="Restrepo S."/>
            <person name="Celis A."/>
        </authorList>
    </citation>
    <scope>NUCLEOTIDE SEQUENCE [LARGE SCALE GENOMIC DNA]</scope>
    <source>
        <strain evidence="7 8">CBS 1879</strain>
    </source>
</reference>
<dbReference type="GO" id="GO:0045292">
    <property type="term" value="P:mRNA cis splicing, via spliceosome"/>
    <property type="evidence" value="ECO:0007669"/>
    <property type="project" value="TreeGrafter"/>
</dbReference>
<feature type="region of interest" description="Disordered" evidence="6">
    <location>
        <begin position="191"/>
        <end position="217"/>
    </location>
</feature>
<feature type="compositionally biased region" description="Basic and acidic residues" evidence="6">
    <location>
        <begin position="779"/>
        <end position="793"/>
    </location>
</feature>
<evidence type="ECO:0000256" key="4">
    <source>
        <dbReference type="ARBA" id="ARBA00023187"/>
    </source>
</evidence>
<dbReference type="VEuPathDB" id="FungiDB:Malapachy_0264"/>
<feature type="region of interest" description="Disordered" evidence="6">
    <location>
        <begin position="1"/>
        <end position="72"/>
    </location>
</feature>
<feature type="compositionally biased region" description="Low complexity" evidence="6">
    <location>
        <begin position="61"/>
        <end position="72"/>
    </location>
</feature>
<feature type="region of interest" description="Disordered" evidence="6">
    <location>
        <begin position="381"/>
        <end position="516"/>
    </location>
</feature>
<comment type="similarity">
    <text evidence="2">Belongs to the SNU66/SART1 family.</text>
</comment>
<comment type="subcellular location">
    <subcellularLocation>
        <location evidence="1">Nucleus</location>
    </subcellularLocation>
</comment>
<dbReference type="GO" id="GO:0000481">
    <property type="term" value="P:maturation of 5S rRNA"/>
    <property type="evidence" value="ECO:0007669"/>
    <property type="project" value="TreeGrafter"/>
</dbReference>
<evidence type="ECO:0000256" key="5">
    <source>
        <dbReference type="ARBA" id="ARBA00023242"/>
    </source>
</evidence>
<dbReference type="OrthoDB" id="5583at2759"/>
<feature type="compositionally biased region" description="Low complexity" evidence="6">
    <location>
        <begin position="754"/>
        <end position="778"/>
    </location>
</feature>
<evidence type="ECO:0000256" key="1">
    <source>
        <dbReference type="ARBA" id="ARBA00004123"/>
    </source>
</evidence>
<dbReference type="RefSeq" id="XP_017990942.1">
    <property type="nucleotide sequence ID" value="XM_018134793.1"/>
</dbReference>
<dbReference type="GeneID" id="28726668"/>
<protein>
    <recommendedName>
        <fullName evidence="9">SART-1 protein</fullName>
    </recommendedName>
</protein>
<feature type="compositionally biased region" description="Basic and acidic residues" evidence="6">
    <location>
        <begin position="571"/>
        <end position="580"/>
    </location>
</feature>
<evidence type="ECO:0000256" key="3">
    <source>
        <dbReference type="ARBA" id="ARBA00022664"/>
    </source>
</evidence>
<dbReference type="EMBL" id="LGAV01000006">
    <property type="protein sequence ID" value="KOS13310.1"/>
    <property type="molecule type" value="Genomic_DNA"/>
</dbReference>
<feature type="compositionally biased region" description="Low complexity" evidence="6">
    <location>
        <begin position="723"/>
        <end position="737"/>
    </location>
</feature>
<feature type="compositionally biased region" description="Low complexity" evidence="6">
    <location>
        <begin position="456"/>
        <end position="471"/>
    </location>
</feature>
<dbReference type="Pfam" id="PF19252">
    <property type="entry name" value="HIND"/>
    <property type="match status" value="1"/>
</dbReference>
<dbReference type="AlphaFoldDB" id="A0A0M8MT84"/>
<feature type="compositionally biased region" description="Polar residues" evidence="6">
    <location>
        <begin position="430"/>
        <end position="439"/>
    </location>
</feature>
<name>A0A0M8MT84_9BASI</name>
<keyword evidence="3" id="KW-0507">mRNA processing</keyword>
<organism evidence="7 8">
    <name type="scientific">Malassezia pachydermatis</name>
    <dbReference type="NCBI Taxonomy" id="77020"/>
    <lineage>
        <taxon>Eukaryota</taxon>
        <taxon>Fungi</taxon>
        <taxon>Dikarya</taxon>
        <taxon>Basidiomycota</taxon>
        <taxon>Ustilaginomycotina</taxon>
        <taxon>Malasseziomycetes</taxon>
        <taxon>Malasseziales</taxon>
        <taxon>Malasseziaceae</taxon>
        <taxon>Malassezia</taxon>
    </lineage>
</organism>
<dbReference type="PANTHER" id="PTHR14152">
    <property type="entry name" value="SQUAMOUS CELL CARCINOMA ANTIGEN RECOGNISED BY CYTOTOXIC T LYMPHOCYTES"/>
    <property type="match status" value="1"/>
</dbReference>
<sequence length="793" mass="86582">MAEFQKESLTLEETNRVRISLGLKPLEADPPTDASQTEEDQAPASKSQAEQDKEALANYTAQRQAAEAQAQEVAIQERLAKAKNRRDLARQLRGPTLGDATETAASTSARDWVKAARKRAQENADRRLREQEELEQQAAQQRDYSASDLQGLRVAHDLDELAEGAEERILTLRDADVLGEDEDELIEAGLDAAARDREKRERARKPKAYTGLDDDEFLDGPSRGVLDKYDHVEGLDARGSSASSTTGGFRLGDVASVEAMDARSHARQEAQRLAEAREKQKTHLDYEKNLPVSDYDVSFKKKKSKKKRATRIKVEEDEDVELPSTEAMAVDAPAAPPARAAVETLIDDDELAASLARTRRQRAKQSFAKTTPAMIARHLAAQREAEAAVSSSHTHPDGADEEGLTFDETSEFVRQIVQRPPQEEAVAAEISTTMPTKASTDVPLPAVQGMDEEEAAALNAAATTMPSTATAEPLLGSAPTSPPGQAEDDNDNDNNSNNEDEEAMPAPNLHSGGVAGALSMLRSQGLLETVSAEQLAQEQTQKQYDAWLRARRKEEQRHAREASHLHGAAAHAHERDTRQREWDEAQAAMDRFKDYKPDVKIEYHDEFGRTLTTKEAWKRLSHTFHGNAPGHKAQEKRLRRIAEEQRRERMLAGDTGALTRAFQARSERTGQAHMVLSVGQKDHAPQDIDLGAPPALEKAPPARPAKPKGPPADWQAPPPAESMPPAAEAVTATTTTTPSPPPATEPVPPPKPGFKPAMKPAFAPVASTPAPSSTTTSAPRDKVRISLGKRKAD</sequence>
<evidence type="ECO:0000313" key="8">
    <source>
        <dbReference type="Proteomes" id="UP000037751"/>
    </source>
</evidence>
<feature type="region of interest" description="Disordered" evidence="6">
    <location>
        <begin position="84"/>
        <end position="146"/>
    </location>
</feature>
<dbReference type="InterPro" id="IPR005011">
    <property type="entry name" value="SNU66/SART1"/>
</dbReference>
<comment type="caution">
    <text evidence="7">The sequence shown here is derived from an EMBL/GenBank/DDBJ whole genome shotgun (WGS) entry which is preliminary data.</text>
</comment>
<feature type="compositionally biased region" description="Acidic residues" evidence="6">
    <location>
        <begin position="399"/>
        <end position="410"/>
    </location>
</feature>
<dbReference type="PANTHER" id="PTHR14152:SF5">
    <property type="entry name" value="U4_U6.U5 TRI-SNRNP-ASSOCIATED PROTEIN 1"/>
    <property type="match status" value="1"/>
</dbReference>
<gene>
    <name evidence="7" type="ORF">Malapachy_0264</name>
</gene>